<dbReference type="EMBL" id="CAJVQC010067589">
    <property type="protein sequence ID" value="CAG8807350.1"/>
    <property type="molecule type" value="Genomic_DNA"/>
</dbReference>
<gene>
    <name evidence="1" type="ORF">RPERSI_LOCUS22372</name>
</gene>
<organism evidence="1 2">
    <name type="scientific">Racocetra persica</name>
    <dbReference type="NCBI Taxonomy" id="160502"/>
    <lineage>
        <taxon>Eukaryota</taxon>
        <taxon>Fungi</taxon>
        <taxon>Fungi incertae sedis</taxon>
        <taxon>Mucoromycota</taxon>
        <taxon>Glomeromycotina</taxon>
        <taxon>Glomeromycetes</taxon>
        <taxon>Diversisporales</taxon>
        <taxon>Gigasporaceae</taxon>
        <taxon>Racocetra</taxon>
    </lineage>
</organism>
<proteinExistence type="predicted"/>
<keyword evidence="2" id="KW-1185">Reference proteome</keyword>
<name>A0ACA9RSV7_9GLOM</name>
<feature type="non-terminal residue" evidence="1">
    <location>
        <position position="170"/>
    </location>
</feature>
<dbReference type="Proteomes" id="UP000789920">
    <property type="component" value="Unassembled WGS sequence"/>
</dbReference>
<evidence type="ECO:0000313" key="2">
    <source>
        <dbReference type="Proteomes" id="UP000789920"/>
    </source>
</evidence>
<accession>A0ACA9RSV7</accession>
<sequence length="170" mass="19364">MSLSSNLISRLRIFSNSATYCTRAPGMQKLCLSRNLPIPIQNIIPASTSLQNTPLPENPTPIGDLISFNKNIPTYYPNVSNIPVVDFPTKKEWFDLMESNNNEPSNPDPQVYHFLDLDIEVLWPVPFPDNKEHCVIWQNGIRTAKDMFKVDGAEYTFSTWFTEAKEIDLA</sequence>
<evidence type="ECO:0000313" key="1">
    <source>
        <dbReference type="EMBL" id="CAG8807350.1"/>
    </source>
</evidence>
<reference evidence="1" key="1">
    <citation type="submission" date="2021-06" db="EMBL/GenBank/DDBJ databases">
        <authorList>
            <person name="Kallberg Y."/>
            <person name="Tangrot J."/>
            <person name="Rosling A."/>
        </authorList>
    </citation>
    <scope>NUCLEOTIDE SEQUENCE</scope>
    <source>
        <strain evidence="1">MA461A</strain>
    </source>
</reference>
<protein>
    <submittedName>
        <fullName evidence="1">29074_t:CDS:1</fullName>
    </submittedName>
</protein>
<comment type="caution">
    <text evidence="1">The sequence shown here is derived from an EMBL/GenBank/DDBJ whole genome shotgun (WGS) entry which is preliminary data.</text>
</comment>